<dbReference type="KEGG" id="marq:MARGE09_P2640"/>
<dbReference type="RefSeq" id="WP_236982769.1">
    <property type="nucleotide sequence ID" value="NZ_AP023086.1"/>
</dbReference>
<organism evidence="2 3">
    <name type="scientific">Marinagarivorans cellulosilyticus</name>
    <dbReference type="NCBI Taxonomy" id="2721545"/>
    <lineage>
        <taxon>Bacteria</taxon>
        <taxon>Pseudomonadati</taxon>
        <taxon>Pseudomonadota</taxon>
        <taxon>Gammaproteobacteria</taxon>
        <taxon>Cellvibrionales</taxon>
        <taxon>Cellvibrionaceae</taxon>
        <taxon>Marinagarivorans</taxon>
    </lineage>
</organism>
<sequence length="430" mass="47644">MFSSREDSQSAVLFFAPEGVVKELLYSEFEALLEGFTPEIEWAGRDAKAVYLELSPDLKPKSAVFFKLSFDDEGWVEASWNVPLVNLARTAQPGPNLGAGAMRTATAKQCPDARYTEMLWAPDLGAGSKILEWIQGAIAVNRLGLSRQAVAEDPAQEAQAGVGQASGISAGVEAQLAQLLQNQMLGANGMAQTMAQLEQTKTEYEQKLATLQVQLADQVRQFDSAKEQLATLEQSVAGKEKKLAEVREYYELKLEKTKGCESDYIRALREHYETEASEQVANAESEYKELLNWREVELMYRAERESQLHEEITKLRLRIAELEQTSGNDVLHKLSDKGITFMTYQVGLGHIAIPADDIALYLANPIGFVAAFCNVTQAVYLDWLAHFHAPVCRAQDSNGEYCGVDVMRIDSPEQYLPGASDCCDKHRSSA</sequence>
<accession>A0AAN1WIX9</accession>
<evidence type="ECO:0000256" key="1">
    <source>
        <dbReference type="SAM" id="Coils"/>
    </source>
</evidence>
<keyword evidence="1" id="KW-0175">Coiled coil</keyword>
<dbReference type="EMBL" id="AP023086">
    <property type="protein sequence ID" value="BCD98439.1"/>
    <property type="molecule type" value="Genomic_DNA"/>
</dbReference>
<reference evidence="2 3" key="1">
    <citation type="journal article" date="2022" name="IScience">
        <title>An ultrasensitive nanofiber-based assay for enzymatic hydrolysis and deep-sea microbial degradation of cellulose.</title>
        <authorList>
            <person name="Tsudome M."/>
            <person name="Tachioka M."/>
            <person name="Miyazaki M."/>
            <person name="Uchimura K."/>
            <person name="Tsuda M."/>
            <person name="Takaki Y."/>
            <person name="Deguchi S."/>
        </authorList>
    </citation>
    <scope>NUCLEOTIDE SEQUENCE [LARGE SCALE GENOMIC DNA]</scope>
    <source>
        <strain evidence="2 3">GE09</strain>
    </source>
</reference>
<evidence type="ECO:0000313" key="2">
    <source>
        <dbReference type="EMBL" id="BCD98439.1"/>
    </source>
</evidence>
<dbReference type="AlphaFoldDB" id="A0AAN1WIX9"/>
<dbReference type="Proteomes" id="UP001320119">
    <property type="component" value="Chromosome"/>
</dbReference>
<proteinExistence type="predicted"/>
<name>A0AAN1WIX9_9GAMM</name>
<feature type="coiled-coil region" evidence="1">
    <location>
        <begin position="187"/>
        <end position="242"/>
    </location>
</feature>
<protein>
    <submittedName>
        <fullName evidence="2">Uncharacterized protein</fullName>
    </submittedName>
</protein>
<keyword evidence="3" id="KW-1185">Reference proteome</keyword>
<evidence type="ECO:0000313" key="3">
    <source>
        <dbReference type="Proteomes" id="UP001320119"/>
    </source>
</evidence>
<gene>
    <name evidence="2" type="ORF">MARGE09_P2640</name>
</gene>